<evidence type="ECO:0000313" key="2">
    <source>
        <dbReference type="EMBL" id="PIR06580.1"/>
    </source>
</evidence>
<protein>
    <recommendedName>
        <fullName evidence="4">Cell shape determination protein CcmA</fullName>
    </recommendedName>
</protein>
<name>A0A2H0NCF6_9BACT</name>
<accession>A0A2H0NCF6</accession>
<evidence type="ECO:0000313" key="3">
    <source>
        <dbReference type="Proteomes" id="UP000230564"/>
    </source>
</evidence>
<dbReference type="PANTHER" id="PTHR35024">
    <property type="entry name" value="HYPOTHETICAL CYTOSOLIC PROTEIN"/>
    <property type="match status" value="1"/>
</dbReference>
<proteinExistence type="inferred from homology"/>
<sequence>MFTKNQTHKNQKTIETIIGPSVRLDGNFRGEGDLVVEGVLVGTLQTKNNLKISPSAVVEASIKANNAFISGKIKGNITVKGKIEITGTAIILGDIKAQIISIESGALIQGQISMPVESVVITEAKKDVDQKISPLTTMKEKQFEEKPNK</sequence>
<evidence type="ECO:0000256" key="1">
    <source>
        <dbReference type="ARBA" id="ARBA00044755"/>
    </source>
</evidence>
<dbReference type="EMBL" id="PCWQ01000012">
    <property type="protein sequence ID" value="PIR06580.1"/>
    <property type="molecule type" value="Genomic_DNA"/>
</dbReference>
<dbReference type="AlphaFoldDB" id="A0A2H0NCF6"/>
<reference evidence="2 3" key="1">
    <citation type="submission" date="2017-09" db="EMBL/GenBank/DDBJ databases">
        <title>Depth-based differentiation of microbial function through sediment-hosted aquifers and enrichment of novel symbionts in the deep terrestrial subsurface.</title>
        <authorList>
            <person name="Probst A.J."/>
            <person name="Ladd B."/>
            <person name="Jarett J.K."/>
            <person name="Geller-Mcgrath D.E."/>
            <person name="Sieber C.M."/>
            <person name="Emerson J.B."/>
            <person name="Anantharaman K."/>
            <person name="Thomas B.C."/>
            <person name="Malmstrom R."/>
            <person name="Stieglmeier M."/>
            <person name="Klingl A."/>
            <person name="Woyke T."/>
            <person name="Ryan C.M."/>
            <person name="Banfield J.F."/>
        </authorList>
    </citation>
    <scope>NUCLEOTIDE SEQUENCE [LARGE SCALE GENOMIC DNA]</scope>
    <source>
        <strain evidence="2">CG11_big_fil_rev_8_21_14_0_20_36_20</strain>
    </source>
</reference>
<evidence type="ECO:0008006" key="4">
    <source>
        <dbReference type="Google" id="ProtNLM"/>
    </source>
</evidence>
<gene>
    <name evidence="2" type="ORF">COV55_03590</name>
</gene>
<dbReference type="Proteomes" id="UP000230564">
    <property type="component" value="Unassembled WGS sequence"/>
</dbReference>
<comment type="similarity">
    <text evidence="1">Belongs to the bactofilin family.</text>
</comment>
<dbReference type="PANTHER" id="PTHR35024:SF4">
    <property type="entry name" value="POLYMER-FORMING CYTOSKELETAL PROTEIN"/>
    <property type="match status" value="1"/>
</dbReference>
<dbReference type="InterPro" id="IPR007607">
    <property type="entry name" value="BacA/B"/>
</dbReference>
<dbReference type="Pfam" id="PF04519">
    <property type="entry name" value="Bactofilin"/>
    <property type="match status" value="1"/>
</dbReference>
<comment type="caution">
    <text evidence="2">The sequence shown here is derived from an EMBL/GenBank/DDBJ whole genome shotgun (WGS) entry which is preliminary data.</text>
</comment>
<organism evidence="2 3">
    <name type="scientific">Candidatus Komeilibacteria bacterium CG11_big_fil_rev_8_21_14_0_20_36_20</name>
    <dbReference type="NCBI Taxonomy" id="1974477"/>
    <lineage>
        <taxon>Bacteria</taxon>
        <taxon>Candidatus Komeiliibacteriota</taxon>
    </lineage>
</organism>